<dbReference type="RefSeq" id="WP_006107914.1">
    <property type="nucleotide sequence ID" value="NZ_AOIL01000017.1"/>
</dbReference>
<keyword evidence="2" id="KW-1185">Reference proteome</keyword>
<accession>M0AB43</accession>
<comment type="caution">
    <text evidence="1">The sequence shown here is derived from an EMBL/GenBank/DDBJ whole genome shotgun (WGS) entry which is preliminary data.</text>
</comment>
<sequence>MTATETEGGRYETVVRQDGLFEIRDRDEANCWIATDAPAELER</sequence>
<proteinExistence type="predicted"/>
<protein>
    <submittedName>
        <fullName evidence="1">Uncharacterized protein</fullName>
    </submittedName>
</protein>
<gene>
    <name evidence="1" type="ORF">C484_06227</name>
</gene>
<evidence type="ECO:0000313" key="1">
    <source>
        <dbReference type="EMBL" id="ELY94548.1"/>
    </source>
</evidence>
<dbReference type="PATRIC" id="fig|1230458.4.peg.1259"/>
<dbReference type="EMBL" id="AOIL01000017">
    <property type="protein sequence ID" value="ELY94548.1"/>
    <property type="molecule type" value="Genomic_DNA"/>
</dbReference>
<dbReference type="AlphaFoldDB" id="M0AB43"/>
<dbReference type="Proteomes" id="UP000011648">
    <property type="component" value="Unassembled WGS sequence"/>
</dbReference>
<name>M0AB43_9EURY</name>
<evidence type="ECO:0000313" key="2">
    <source>
        <dbReference type="Proteomes" id="UP000011648"/>
    </source>
</evidence>
<reference evidence="1 2" key="1">
    <citation type="journal article" date="2014" name="PLoS Genet.">
        <title>Phylogenetically driven sequencing of extremely halophilic archaea reveals strategies for static and dynamic osmo-response.</title>
        <authorList>
            <person name="Becker E.A."/>
            <person name="Seitzer P.M."/>
            <person name="Tritt A."/>
            <person name="Larsen D."/>
            <person name="Krusor M."/>
            <person name="Yao A.I."/>
            <person name="Wu D."/>
            <person name="Madern D."/>
            <person name="Eisen J.A."/>
            <person name="Darling A.E."/>
            <person name="Facciotti M.T."/>
        </authorList>
    </citation>
    <scope>NUCLEOTIDE SEQUENCE [LARGE SCALE GENOMIC DNA]</scope>
    <source>
        <strain evidence="1 2">DSM 12281</strain>
    </source>
</reference>
<organism evidence="1 2">
    <name type="scientific">Natrialba taiwanensis DSM 12281</name>
    <dbReference type="NCBI Taxonomy" id="1230458"/>
    <lineage>
        <taxon>Archaea</taxon>
        <taxon>Methanobacteriati</taxon>
        <taxon>Methanobacteriota</taxon>
        <taxon>Stenosarchaea group</taxon>
        <taxon>Halobacteria</taxon>
        <taxon>Halobacteriales</taxon>
        <taxon>Natrialbaceae</taxon>
        <taxon>Natrialba</taxon>
    </lineage>
</organism>